<dbReference type="PROSITE" id="PS51257">
    <property type="entry name" value="PROKAR_LIPOPROTEIN"/>
    <property type="match status" value="1"/>
</dbReference>
<gene>
    <name evidence="4" type="ORF">HGA15_16495</name>
</gene>
<evidence type="ECO:0000256" key="1">
    <source>
        <dbReference type="SAM" id="Phobius"/>
    </source>
</evidence>
<dbReference type="InterPro" id="IPR052336">
    <property type="entry name" value="MlaD_Phospholipid_Transporter"/>
</dbReference>
<keyword evidence="1" id="KW-1133">Transmembrane helix</keyword>
<evidence type="ECO:0000313" key="4">
    <source>
        <dbReference type="EMBL" id="NKY57719.1"/>
    </source>
</evidence>
<dbReference type="RefSeq" id="WP_062975715.1">
    <property type="nucleotide sequence ID" value="NZ_JAAXOT010000007.1"/>
</dbReference>
<reference evidence="4 5" key="1">
    <citation type="submission" date="2020-04" db="EMBL/GenBank/DDBJ databases">
        <title>MicrobeNet Type strains.</title>
        <authorList>
            <person name="Nicholson A.C."/>
        </authorList>
    </citation>
    <scope>NUCLEOTIDE SEQUENCE [LARGE SCALE GENOMIC DNA]</scope>
    <source>
        <strain evidence="4 5">JCM 3332</strain>
    </source>
</reference>
<keyword evidence="5" id="KW-1185">Reference proteome</keyword>
<dbReference type="GO" id="GO:0005576">
    <property type="term" value="C:extracellular region"/>
    <property type="evidence" value="ECO:0007669"/>
    <property type="project" value="TreeGrafter"/>
</dbReference>
<keyword evidence="1" id="KW-0812">Transmembrane</keyword>
<organism evidence="4 5">
    <name type="scientific">Nocardia flavorosea</name>
    <dbReference type="NCBI Taxonomy" id="53429"/>
    <lineage>
        <taxon>Bacteria</taxon>
        <taxon>Bacillati</taxon>
        <taxon>Actinomycetota</taxon>
        <taxon>Actinomycetes</taxon>
        <taxon>Mycobacteriales</taxon>
        <taxon>Nocardiaceae</taxon>
        <taxon>Nocardia</taxon>
    </lineage>
</organism>
<proteinExistence type="predicted"/>
<dbReference type="PANTHER" id="PTHR33371:SF17">
    <property type="entry name" value="MCE-FAMILY PROTEIN MCE1B"/>
    <property type="match status" value="1"/>
</dbReference>
<comment type="caution">
    <text evidence="4">The sequence shown here is derived from an EMBL/GenBank/DDBJ whole genome shotgun (WGS) entry which is preliminary data.</text>
</comment>
<dbReference type="Pfam" id="PF02470">
    <property type="entry name" value="MlaD"/>
    <property type="match status" value="1"/>
</dbReference>
<feature type="transmembrane region" description="Helical" evidence="1">
    <location>
        <begin position="12"/>
        <end position="30"/>
    </location>
</feature>
<dbReference type="PANTHER" id="PTHR33371">
    <property type="entry name" value="INTERMEMBRANE PHOSPHOLIPID TRANSPORT SYSTEM BINDING PROTEIN MLAD-RELATED"/>
    <property type="match status" value="1"/>
</dbReference>
<feature type="domain" description="Mce/MlaD" evidence="2">
    <location>
        <begin position="37"/>
        <end position="111"/>
    </location>
</feature>
<keyword evidence="1" id="KW-0472">Membrane</keyword>
<feature type="domain" description="Mammalian cell entry C-terminal" evidence="3">
    <location>
        <begin position="116"/>
        <end position="310"/>
    </location>
</feature>
<dbReference type="GO" id="GO:0051701">
    <property type="term" value="P:biological process involved in interaction with host"/>
    <property type="evidence" value="ECO:0007669"/>
    <property type="project" value="TreeGrafter"/>
</dbReference>
<evidence type="ECO:0000259" key="2">
    <source>
        <dbReference type="Pfam" id="PF02470"/>
    </source>
</evidence>
<evidence type="ECO:0000259" key="3">
    <source>
        <dbReference type="Pfam" id="PF11887"/>
    </source>
</evidence>
<dbReference type="InterPro" id="IPR024516">
    <property type="entry name" value="Mce_C"/>
</dbReference>
<protein>
    <submittedName>
        <fullName evidence="4">MCE family protein</fullName>
    </submittedName>
</protein>
<name>A0A846YLB9_9NOCA</name>
<dbReference type="AlphaFoldDB" id="A0A846YLB9"/>
<dbReference type="InterPro" id="IPR005693">
    <property type="entry name" value="Mce"/>
</dbReference>
<dbReference type="Proteomes" id="UP000570678">
    <property type="component" value="Unassembled WGS sequence"/>
</dbReference>
<dbReference type="Pfam" id="PF11887">
    <property type="entry name" value="Mce4_CUP1"/>
    <property type="match status" value="1"/>
</dbReference>
<dbReference type="NCBIfam" id="TIGR00996">
    <property type="entry name" value="Mtu_fam_mce"/>
    <property type="match status" value="1"/>
</dbReference>
<dbReference type="InterPro" id="IPR003399">
    <property type="entry name" value="Mce/MlaD"/>
</dbReference>
<accession>A0A846YLB9</accession>
<sequence>MNNRNTPLLKFGVFAAIMVVLSACLIIVFGEYRSGSTTEYSAVFADSSGLSTGDTVRVAGVVVGSVRGVSLRDDHRVRVEFDADRSLSLTSGTEVAVRYLNLVGDRYLEITDRPGNELPAGGELPIENTTGALDLDLLLGGLKPVIQGLNARDVNALTWSLLEIVQGKEGTVNSILGRTASFSAALADNNEIVEQLIDNLNTVMTTLADEGGQFSGLVDRLEQLITQLSNERDPIASAIDSLEAGTATVADLLNQGRAPLAGTIDQVNQLAANIDGDKQTLDTALQKAPENFRKLVRTGAYGNFIQYYLCDLTLRVNDLSGQVVEIPAAVQTDGRCAP</sequence>
<dbReference type="Gene3D" id="1.20.120.810">
    <property type="entry name" value="Vinculin, Vh2 four-helix bundle"/>
    <property type="match status" value="1"/>
</dbReference>
<dbReference type="EMBL" id="JAAXOT010000007">
    <property type="protein sequence ID" value="NKY57719.1"/>
    <property type="molecule type" value="Genomic_DNA"/>
</dbReference>
<evidence type="ECO:0000313" key="5">
    <source>
        <dbReference type="Proteomes" id="UP000570678"/>
    </source>
</evidence>